<accession>A0A1C5J186</accession>
<evidence type="ECO:0000313" key="1">
    <source>
        <dbReference type="EMBL" id="SCG64285.1"/>
    </source>
</evidence>
<name>A0A1C5J186_9ACTN</name>
<dbReference type="Proteomes" id="UP000199360">
    <property type="component" value="Unassembled WGS sequence"/>
</dbReference>
<dbReference type="AlphaFoldDB" id="A0A1C5J186"/>
<reference evidence="2" key="1">
    <citation type="submission" date="2016-06" db="EMBL/GenBank/DDBJ databases">
        <authorList>
            <person name="Varghese N."/>
            <person name="Submissions Spin"/>
        </authorList>
    </citation>
    <scope>NUCLEOTIDE SEQUENCE [LARGE SCALE GENOMIC DNA]</scope>
    <source>
        <strain evidence="2">DSM 45647</strain>
    </source>
</reference>
<evidence type="ECO:0000313" key="2">
    <source>
        <dbReference type="Proteomes" id="UP000199360"/>
    </source>
</evidence>
<proteinExistence type="predicted"/>
<sequence>MDREADLNADLDTRVRQRLLALNAAIRHNWTIDAPVKRSLVAYDHR</sequence>
<gene>
    <name evidence="1" type="ORF">GA0070213_10873</name>
</gene>
<organism evidence="1 2">
    <name type="scientific">Micromonospora humi</name>
    <dbReference type="NCBI Taxonomy" id="745366"/>
    <lineage>
        <taxon>Bacteria</taxon>
        <taxon>Bacillati</taxon>
        <taxon>Actinomycetota</taxon>
        <taxon>Actinomycetes</taxon>
        <taxon>Micromonosporales</taxon>
        <taxon>Micromonosporaceae</taxon>
        <taxon>Micromonospora</taxon>
    </lineage>
</organism>
<dbReference type="STRING" id="745366.GA0070213_10873"/>
<dbReference type="EMBL" id="FMDM01000008">
    <property type="protein sequence ID" value="SCG64285.1"/>
    <property type="molecule type" value="Genomic_DNA"/>
</dbReference>
<keyword evidence="2" id="KW-1185">Reference proteome</keyword>
<protein>
    <submittedName>
        <fullName evidence="1">Uncharacterized protein</fullName>
    </submittedName>
</protein>